<evidence type="ECO:0000256" key="2">
    <source>
        <dbReference type="ARBA" id="ARBA00022670"/>
    </source>
</evidence>
<keyword evidence="3" id="KW-0378">Hydrolase</keyword>
<reference evidence="6 7" key="1">
    <citation type="submission" date="2012-02" db="EMBL/GenBank/DDBJ databases">
        <title>Complete sequence of chromosome of Singulisphaera acidiphila DSM 18658.</title>
        <authorList>
            <consortium name="US DOE Joint Genome Institute (JGI-PGF)"/>
            <person name="Lucas S."/>
            <person name="Copeland A."/>
            <person name="Lapidus A."/>
            <person name="Glavina del Rio T."/>
            <person name="Dalin E."/>
            <person name="Tice H."/>
            <person name="Bruce D."/>
            <person name="Goodwin L."/>
            <person name="Pitluck S."/>
            <person name="Peters L."/>
            <person name="Ovchinnikova G."/>
            <person name="Chertkov O."/>
            <person name="Kyrpides N."/>
            <person name="Mavromatis K."/>
            <person name="Ivanova N."/>
            <person name="Brettin T."/>
            <person name="Detter J.C."/>
            <person name="Han C."/>
            <person name="Larimer F."/>
            <person name="Land M."/>
            <person name="Hauser L."/>
            <person name="Markowitz V."/>
            <person name="Cheng J.-F."/>
            <person name="Hugenholtz P."/>
            <person name="Woyke T."/>
            <person name="Wu D."/>
            <person name="Tindall B."/>
            <person name="Pomrenke H."/>
            <person name="Brambilla E."/>
            <person name="Klenk H.-P."/>
            <person name="Eisen J.A."/>
        </authorList>
    </citation>
    <scope>NUCLEOTIDE SEQUENCE [LARGE SCALE GENOMIC DNA]</scope>
    <source>
        <strain evidence="7">ATCC BAA-1392 / DSM 18658 / VKM B-2454 / MOB10</strain>
    </source>
</reference>
<dbReference type="InterPro" id="IPR038765">
    <property type="entry name" value="Papain-like_cys_pep_sf"/>
</dbReference>
<gene>
    <name evidence="6" type="ordered locus">Sinac_7548</name>
</gene>
<protein>
    <submittedName>
        <fullName evidence="6">NlpC/P60 family protein</fullName>
    </submittedName>
</protein>
<evidence type="ECO:0000256" key="1">
    <source>
        <dbReference type="ARBA" id="ARBA00007074"/>
    </source>
</evidence>
<evidence type="ECO:0000256" key="3">
    <source>
        <dbReference type="ARBA" id="ARBA00022801"/>
    </source>
</evidence>
<feature type="domain" description="NlpC/P60" evidence="5">
    <location>
        <begin position="180"/>
        <end position="268"/>
    </location>
</feature>
<sequence>MVLPRCWGCGELSFRDCRDGAGALGAEVRKVESGNMSRRTLFATSICACFWLALPQVGMGQSVVAEAPERIYRSPYRVEFSVPLVELIGDLERTERGDHRVEAEVPFHQWYSPRTLERWRAWGPPARQYPGVAGLDHWSVERKRERVIAVAMRFHGYSYQHHHIPDWNPPSHWPWKSTCAGSNGKGVDCSNLTGFVYNLGFGLRLNTDVDRQAEERAAKGPGEERATRLRAVELPSSYEERIRTLRTGDLVFIRNRSGRISHVVIWVGPIGRSPDGVPLVLDSHGEDVRDSKGQLIPCGVHLRPFRENSWYNQSANHALRIFQD</sequence>
<dbReference type="KEGG" id="saci:Sinac_7548"/>
<dbReference type="GO" id="GO:0006508">
    <property type="term" value="P:proteolysis"/>
    <property type="evidence" value="ECO:0007669"/>
    <property type="project" value="UniProtKB-KW"/>
</dbReference>
<dbReference type="Pfam" id="PF00877">
    <property type="entry name" value="NLPC_P60"/>
    <property type="match status" value="1"/>
</dbReference>
<organism evidence="6 7">
    <name type="scientific">Singulisphaera acidiphila (strain ATCC BAA-1392 / DSM 18658 / VKM B-2454 / MOB10)</name>
    <dbReference type="NCBI Taxonomy" id="886293"/>
    <lineage>
        <taxon>Bacteria</taxon>
        <taxon>Pseudomonadati</taxon>
        <taxon>Planctomycetota</taxon>
        <taxon>Planctomycetia</taxon>
        <taxon>Isosphaerales</taxon>
        <taxon>Isosphaeraceae</taxon>
        <taxon>Singulisphaera</taxon>
    </lineage>
</organism>
<dbReference type="Proteomes" id="UP000010798">
    <property type="component" value="Chromosome"/>
</dbReference>
<keyword evidence="4" id="KW-0788">Thiol protease</keyword>
<dbReference type="EMBL" id="CP003364">
    <property type="protein sequence ID" value="AGA31581.1"/>
    <property type="molecule type" value="Genomic_DNA"/>
</dbReference>
<proteinExistence type="inferred from homology"/>
<comment type="similarity">
    <text evidence="1">Belongs to the peptidase C40 family.</text>
</comment>
<keyword evidence="7" id="KW-1185">Reference proteome</keyword>
<evidence type="ECO:0000313" key="6">
    <source>
        <dbReference type="EMBL" id="AGA31581.1"/>
    </source>
</evidence>
<evidence type="ECO:0000259" key="5">
    <source>
        <dbReference type="Pfam" id="PF00877"/>
    </source>
</evidence>
<dbReference type="Gene3D" id="3.90.1720.10">
    <property type="entry name" value="endopeptidase domain like (from Nostoc punctiforme)"/>
    <property type="match status" value="1"/>
</dbReference>
<name>L0DT87_SINAD</name>
<dbReference type="GO" id="GO:0008234">
    <property type="term" value="F:cysteine-type peptidase activity"/>
    <property type="evidence" value="ECO:0007669"/>
    <property type="project" value="UniProtKB-KW"/>
</dbReference>
<dbReference type="HOGENOM" id="CLU_857650_0_0_0"/>
<dbReference type="InterPro" id="IPR000064">
    <property type="entry name" value="NLP_P60_dom"/>
</dbReference>
<accession>L0DT87</accession>
<dbReference type="AlphaFoldDB" id="L0DT87"/>
<evidence type="ECO:0000313" key="7">
    <source>
        <dbReference type="Proteomes" id="UP000010798"/>
    </source>
</evidence>
<dbReference type="STRING" id="886293.Sinac_7548"/>
<keyword evidence="2" id="KW-0645">Protease</keyword>
<evidence type="ECO:0000256" key="4">
    <source>
        <dbReference type="ARBA" id="ARBA00022807"/>
    </source>
</evidence>
<dbReference type="eggNOG" id="COG0791">
    <property type="taxonomic scope" value="Bacteria"/>
</dbReference>
<dbReference type="SUPFAM" id="SSF54001">
    <property type="entry name" value="Cysteine proteinases"/>
    <property type="match status" value="1"/>
</dbReference>